<keyword evidence="4" id="KW-0560">Oxidoreductase</keyword>
<evidence type="ECO:0000256" key="5">
    <source>
        <dbReference type="RuleBase" id="RU361277"/>
    </source>
</evidence>
<dbReference type="InterPro" id="IPR013154">
    <property type="entry name" value="ADH-like_N"/>
</dbReference>
<feature type="domain" description="Enoyl reductase (ER)" evidence="6">
    <location>
        <begin position="15"/>
        <end position="329"/>
    </location>
</feature>
<reference evidence="8" key="1">
    <citation type="submission" date="2023-11" db="EMBL/GenBank/DDBJ databases">
        <authorList>
            <person name="De Vega J J."/>
            <person name="De Vega J J."/>
        </authorList>
    </citation>
    <scope>NUCLEOTIDE SEQUENCE</scope>
</reference>
<dbReference type="InterPro" id="IPR013149">
    <property type="entry name" value="ADH-like_C"/>
</dbReference>
<dbReference type="SUPFAM" id="SSF50129">
    <property type="entry name" value="GroES-like"/>
    <property type="match status" value="1"/>
</dbReference>
<dbReference type="AlphaFoldDB" id="A0AAD2I074"/>
<name>A0AAD2I074_9AGAR</name>
<sequence length="331" mass="35907">MSVEFTVFKGSKADGIVQATSSRPVPTGIQVLVRITHSGICGTDEHYKHADMALGHEGVGVVEQVGSDVSSLRVGDIVGWGYIHKTCGKCEHCLQGQDQYCTAHEMYGTHSFDQGSFGTYAVWEEPFLFQIPANLAPEHAAPLMCGGATVFEVLDSYGIRPTQRVGVVGIGGLGHLAVMFAAKMGAEVVVFSSSESKREEAARLGASEFHSTKDVSKFENVRPLDHLIVTTSYIPSWAPYIAVMKPKGTIYPLTVSQDNLSIPSLPLILGGINIQGSTVAGRSVHRRMLDFAARNHIEPIIEKFSMTKEGVEEGMSRLRDGKIRYRAVLVV</sequence>
<gene>
    <name evidence="7" type="ORF">MYCIT1_LOCUS15043</name>
    <name evidence="8" type="ORF">MYCIT1_LOCUS36862</name>
</gene>
<comment type="cofactor">
    <cofactor evidence="1 5">
        <name>Zn(2+)</name>
        <dbReference type="ChEBI" id="CHEBI:29105"/>
    </cofactor>
</comment>
<dbReference type="InterPro" id="IPR011032">
    <property type="entry name" value="GroES-like_sf"/>
</dbReference>
<dbReference type="Pfam" id="PF08240">
    <property type="entry name" value="ADH_N"/>
    <property type="match status" value="1"/>
</dbReference>
<accession>A0AAD2I074</accession>
<dbReference type="FunFam" id="3.40.50.720:FF:000022">
    <property type="entry name" value="Cinnamyl alcohol dehydrogenase"/>
    <property type="match status" value="1"/>
</dbReference>
<comment type="caution">
    <text evidence="8">The sequence shown here is derived from an EMBL/GenBank/DDBJ whole genome shotgun (WGS) entry which is preliminary data.</text>
</comment>
<dbReference type="EMBL" id="CAVNYO010000167">
    <property type="protein sequence ID" value="CAK5270547.1"/>
    <property type="molecule type" value="Genomic_DNA"/>
</dbReference>
<dbReference type="SMART" id="SM00829">
    <property type="entry name" value="PKS_ER"/>
    <property type="match status" value="1"/>
</dbReference>
<dbReference type="InterPro" id="IPR020843">
    <property type="entry name" value="ER"/>
</dbReference>
<dbReference type="SUPFAM" id="SSF51735">
    <property type="entry name" value="NAD(P)-binding Rossmann-fold domains"/>
    <property type="match status" value="1"/>
</dbReference>
<evidence type="ECO:0000256" key="1">
    <source>
        <dbReference type="ARBA" id="ARBA00001947"/>
    </source>
</evidence>
<keyword evidence="2 5" id="KW-0479">Metal-binding</keyword>
<dbReference type="GO" id="GO:0016616">
    <property type="term" value="F:oxidoreductase activity, acting on the CH-OH group of donors, NAD or NADP as acceptor"/>
    <property type="evidence" value="ECO:0007669"/>
    <property type="project" value="InterPro"/>
</dbReference>
<keyword evidence="3 5" id="KW-0862">Zinc</keyword>
<proteinExistence type="inferred from homology"/>
<dbReference type="PANTHER" id="PTHR42683">
    <property type="entry name" value="ALDEHYDE REDUCTASE"/>
    <property type="match status" value="1"/>
</dbReference>
<evidence type="ECO:0000256" key="2">
    <source>
        <dbReference type="ARBA" id="ARBA00022723"/>
    </source>
</evidence>
<evidence type="ECO:0000256" key="3">
    <source>
        <dbReference type="ARBA" id="ARBA00022833"/>
    </source>
</evidence>
<dbReference type="InterPro" id="IPR036291">
    <property type="entry name" value="NAD(P)-bd_dom_sf"/>
</dbReference>
<comment type="similarity">
    <text evidence="5">Belongs to the zinc-containing alcohol dehydrogenase family.</text>
</comment>
<dbReference type="GO" id="GO:0008270">
    <property type="term" value="F:zinc ion binding"/>
    <property type="evidence" value="ECO:0007669"/>
    <property type="project" value="InterPro"/>
</dbReference>
<organism evidence="8 9">
    <name type="scientific">Mycena citricolor</name>
    <dbReference type="NCBI Taxonomy" id="2018698"/>
    <lineage>
        <taxon>Eukaryota</taxon>
        <taxon>Fungi</taxon>
        <taxon>Dikarya</taxon>
        <taxon>Basidiomycota</taxon>
        <taxon>Agaricomycotina</taxon>
        <taxon>Agaricomycetes</taxon>
        <taxon>Agaricomycetidae</taxon>
        <taxon>Agaricales</taxon>
        <taxon>Marasmiineae</taxon>
        <taxon>Mycenaceae</taxon>
        <taxon>Mycena</taxon>
    </lineage>
</organism>
<evidence type="ECO:0000313" key="8">
    <source>
        <dbReference type="EMBL" id="CAK5283938.1"/>
    </source>
</evidence>
<keyword evidence="9" id="KW-1185">Reference proteome</keyword>
<evidence type="ECO:0000313" key="9">
    <source>
        <dbReference type="Proteomes" id="UP001295794"/>
    </source>
</evidence>
<dbReference type="PROSITE" id="PS00059">
    <property type="entry name" value="ADH_ZINC"/>
    <property type="match status" value="1"/>
</dbReference>
<evidence type="ECO:0000256" key="4">
    <source>
        <dbReference type="ARBA" id="ARBA00023002"/>
    </source>
</evidence>
<dbReference type="Pfam" id="PF00107">
    <property type="entry name" value="ADH_zinc_N"/>
    <property type="match status" value="1"/>
</dbReference>
<dbReference type="Proteomes" id="UP001295794">
    <property type="component" value="Unassembled WGS sequence"/>
</dbReference>
<protein>
    <recommendedName>
        <fullName evidence="6">Enoyl reductase (ER) domain-containing protein</fullName>
    </recommendedName>
</protein>
<dbReference type="Gene3D" id="3.40.50.720">
    <property type="entry name" value="NAD(P)-binding Rossmann-like Domain"/>
    <property type="match status" value="1"/>
</dbReference>
<dbReference type="InterPro" id="IPR047109">
    <property type="entry name" value="CAD-like"/>
</dbReference>
<dbReference type="EMBL" id="CAVNYO010000478">
    <property type="protein sequence ID" value="CAK5283938.1"/>
    <property type="molecule type" value="Genomic_DNA"/>
</dbReference>
<evidence type="ECO:0000313" key="7">
    <source>
        <dbReference type="EMBL" id="CAK5270547.1"/>
    </source>
</evidence>
<evidence type="ECO:0000259" key="6">
    <source>
        <dbReference type="SMART" id="SM00829"/>
    </source>
</evidence>
<dbReference type="CDD" id="cd05283">
    <property type="entry name" value="CAD1"/>
    <property type="match status" value="1"/>
</dbReference>
<dbReference type="InterPro" id="IPR002328">
    <property type="entry name" value="ADH_Zn_CS"/>
</dbReference>
<dbReference type="Gene3D" id="3.90.180.10">
    <property type="entry name" value="Medium-chain alcohol dehydrogenases, catalytic domain"/>
    <property type="match status" value="1"/>
</dbReference>